<protein>
    <submittedName>
        <fullName evidence="1">Uncharacterized protein</fullName>
    </submittedName>
</protein>
<proteinExistence type="predicted"/>
<sequence>MRKFLKHEGCCFYAKLGIVLKKKERRNYHSHGFSKTCPLFEQEGTTLHERETKRSHRFPESSFYGNCKPPLPHKVQKIGMDYVESTETKRKGKKTTKLPNGYWMLCSVMKEEQKATPALVVAMILKEEKMKYVIKENLINEKLMSINIKEGRKCEEYTLIVETRTQAKKIRTVSFFENSQKEIDKNNSKIIIMS</sequence>
<organism evidence="1 2">
    <name type="scientific">Ignelater luminosus</name>
    <name type="common">Cucubano</name>
    <name type="synonym">Pyrophorus luminosus</name>
    <dbReference type="NCBI Taxonomy" id="2038154"/>
    <lineage>
        <taxon>Eukaryota</taxon>
        <taxon>Metazoa</taxon>
        <taxon>Ecdysozoa</taxon>
        <taxon>Arthropoda</taxon>
        <taxon>Hexapoda</taxon>
        <taxon>Insecta</taxon>
        <taxon>Pterygota</taxon>
        <taxon>Neoptera</taxon>
        <taxon>Endopterygota</taxon>
        <taxon>Coleoptera</taxon>
        <taxon>Polyphaga</taxon>
        <taxon>Elateriformia</taxon>
        <taxon>Elateroidea</taxon>
        <taxon>Elateridae</taxon>
        <taxon>Agrypninae</taxon>
        <taxon>Pyrophorini</taxon>
        <taxon>Ignelater</taxon>
    </lineage>
</organism>
<evidence type="ECO:0000313" key="2">
    <source>
        <dbReference type="Proteomes" id="UP000801492"/>
    </source>
</evidence>
<dbReference type="Proteomes" id="UP000801492">
    <property type="component" value="Unassembled WGS sequence"/>
</dbReference>
<reference evidence="1" key="1">
    <citation type="submission" date="2019-08" db="EMBL/GenBank/DDBJ databases">
        <title>The genome of the North American firefly Photinus pyralis.</title>
        <authorList>
            <consortium name="Photinus pyralis genome working group"/>
            <person name="Fallon T.R."/>
            <person name="Sander Lower S.E."/>
            <person name="Weng J.-K."/>
        </authorList>
    </citation>
    <scope>NUCLEOTIDE SEQUENCE</scope>
    <source>
        <strain evidence="1">TRF0915ILg1</strain>
        <tissue evidence="1">Whole body</tissue>
    </source>
</reference>
<comment type="caution">
    <text evidence="1">The sequence shown here is derived from an EMBL/GenBank/DDBJ whole genome shotgun (WGS) entry which is preliminary data.</text>
</comment>
<accession>A0A8K0GAV0</accession>
<dbReference type="EMBL" id="VTPC01003836">
    <property type="protein sequence ID" value="KAF2897945.1"/>
    <property type="molecule type" value="Genomic_DNA"/>
</dbReference>
<dbReference type="AlphaFoldDB" id="A0A8K0GAV0"/>
<evidence type="ECO:0000313" key="1">
    <source>
        <dbReference type="EMBL" id="KAF2897945.1"/>
    </source>
</evidence>
<gene>
    <name evidence="1" type="ORF">ILUMI_08228</name>
</gene>
<name>A0A8K0GAV0_IGNLU</name>
<keyword evidence="2" id="KW-1185">Reference proteome</keyword>